<reference evidence="1" key="2">
    <citation type="journal article" date="2024" name="Antonie Van Leeuwenhoek">
        <title>Roseihalotalea indica gen. nov., sp. nov., a halophilic Bacteroidetes from mesopelagic Southwest Indian Ocean with higher carbohydrate metabolic potential.</title>
        <authorList>
            <person name="Chen B."/>
            <person name="Zhang M."/>
            <person name="Lin D."/>
            <person name="Ye J."/>
            <person name="Tang K."/>
        </authorList>
    </citation>
    <scope>NUCLEOTIDE SEQUENCE</scope>
    <source>
        <strain evidence="1">TK19036</strain>
    </source>
</reference>
<dbReference type="EMBL" id="CP120682">
    <property type="protein sequence ID" value="WKN38128.1"/>
    <property type="molecule type" value="Genomic_DNA"/>
</dbReference>
<protein>
    <submittedName>
        <fullName evidence="1">Uncharacterized protein</fullName>
    </submittedName>
</protein>
<organism evidence="1">
    <name type="scientific">Roseihalotalea indica</name>
    <dbReference type="NCBI Taxonomy" id="2867963"/>
    <lineage>
        <taxon>Bacteria</taxon>
        <taxon>Pseudomonadati</taxon>
        <taxon>Bacteroidota</taxon>
        <taxon>Cytophagia</taxon>
        <taxon>Cytophagales</taxon>
        <taxon>Catalimonadaceae</taxon>
        <taxon>Roseihalotalea</taxon>
    </lineage>
</organism>
<sequence length="89" mass="10892">MKTSSHKAPQIEKYLLQQMNSEERLLFEAQMVLHPDLAENTQWQQHTYHLVHQYGRQQLRAELEEVYQTLFTQPRHQNFRQKILRLFSK</sequence>
<name>A0AA49GPL9_9BACT</name>
<accession>A0AA49GPL9</accession>
<reference evidence="1" key="1">
    <citation type="journal article" date="2023" name="Comput. Struct. Biotechnol. J.">
        <title>Discovery of a novel marine Bacteroidetes with a rich repertoire of carbohydrate-active enzymes.</title>
        <authorList>
            <person name="Chen B."/>
            <person name="Liu G."/>
            <person name="Chen Q."/>
            <person name="Wang H."/>
            <person name="Liu L."/>
            <person name="Tang K."/>
        </authorList>
    </citation>
    <scope>NUCLEOTIDE SEQUENCE</scope>
    <source>
        <strain evidence="1">TK19036</strain>
    </source>
</reference>
<evidence type="ECO:0000313" key="1">
    <source>
        <dbReference type="EMBL" id="WKN38128.1"/>
    </source>
</evidence>
<dbReference type="AlphaFoldDB" id="A0AA49GPL9"/>
<gene>
    <name evidence="1" type="ORF">K4G66_05365</name>
</gene>
<proteinExistence type="predicted"/>